<evidence type="ECO:0000259" key="8">
    <source>
        <dbReference type="Pfam" id="PF00432"/>
    </source>
</evidence>
<proteinExistence type="inferred from homology"/>
<dbReference type="InterPro" id="IPR045089">
    <property type="entry name" value="PGGT1B-like"/>
</dbReference>
<dbReference type="EMBL" id="PKMI01000013">
    <property type="protein sequence ID" value="RBA18689.1"/>
    <property type="molecule type" value="Genomic_DNA"/>
</dbReference>
<dbReference type="InterPro" id="IPR001330">
    <property type="entry name" value="Prenyltrans"/>
</dbReference>
<dbReference type="Pfam" id="PF00432">
    <property type="entry name" value="Prenyltrans"/>
    <property type="match status" value="2"/>
</dbReference>
<protein>
    <submittedName>
        <fullName evidence="9">Protein farnesyltransferase subunit beta</fullName>
    </submittedName>
</protein>
<dbReference type="GO" id="GO:0004660">
    <property type="term" value="F:protein farnesyltransferase activity"/>
    <property type="evidence" value="ECO:0007669"/>
    <property type="project" value="TreeGrafter"/>
</dbReference>
<dbReference type="InterPro" id="IPR008930">
    <property type="entry name" value="Terpenoid_cyclase/PrenylTrfase"/>
</dbReference>
<evidence type="ECO:0000256" key="4">
    <source>
        <dbReference type="ARBA" id="ARBA00022679"/>
    </source>
</evidence>
<reference evidence="9 10" key="1">
    <citation type="submission" date="2017-12" db="EMBL/GenBank/DDBJ databases">
        <title>Genome sequence of the mycotoxigenic crop pathogen Fusarium proliferatum, strain ITEM 2341 from Date Palm.</title>
        <authorList>
            <person name="Almiman B.F."/>
            <person name="Shittu T.A."/>
            <person name="Muthumeenakshi S."/>
            <person name="Baroncelli R."/>
            <person name="Sreenivasaprasada S."/>
        </authorList>
    </citation>
    <scope>NUCLEOTIDE SEQUENCE [LARGE SCALE GENOMIC DNA]</scope>
    <source>
        <strain evidence="9 10">ITEM 2341</strain>
    </source>
</reference>
<keyword evidence="5" id="KW-0479">Metal-binding</keyword>
<feature type="domain" description="Prenyltransferase alpha-alpha toroid" evidence="8">
    <location>
        <begin position="65"/>
        <end position="270"/>
    </location>
</feature>
<organism evidence="9 10">
    <name type="scientific">Gibberella intermedia</name>
    <name type="common">Bulb rot disease fungus</name>
    <name type="synonym">Fusarium proliferatum</name>
    <dbReference type="NCBI Taxonomy" id="948311"/>
    <lineage>
        <taxon>Eukaryota</taxon>
        <taxon>Fungi</taxon>
        <taxon>Dikarya</taxon>
        <taxon>Ascomycota</taxon>
        <taxon>Pezizomycotina</taxon>
        <taxon>Sordariomycetes</taxon>
        <taxon>Hypocreomycetidae</taxon>
        <taxon>Hypocreales</taxon>
        <taxon>Nectriaceae</taxon>
        <taxon>Fusarium</taxon>
        <taxon>Fusarium fujikuroi species complex</taxon>
    </lineage>
</organism>
<name>A0A365ND15_GIBIN</name>
<dbReference type="GO" id="GO:0005965">
    <property type="term" value="C:protein farnesyltransferase complex"/>
    <property type="evidence" value="ECO:0007669"/>
    <property type="project" value="TreeGrafter"/>
</dbReference>
<sequence length="358" mass="39451">MASAATAPQPDAELSIPPLFTTEPLIRDSLPTESSRVQDATIDEVLPFLQGEEFDYCNSHGLPHLDRRLHVKFLHKQLGKLPAAFTSADPSRPWFFYWCLSALVLLGEDVTEYRQRLVDTVRPMQNQDGGFAGGFGHTSHLATSYATVLSLALVGGEDAYEVIDRRAMWRWLCSLKQPDGGFQMALGGEEDVRGAYCAAVIISLLNLPLELSQDSPARSAGHTGLFTGLADYVHRCQTHEGGVSAKPGIEAHGAYAFCALGCLSILDSPHRSILRYSDAYHTCYVLSGLSAAQHKWNLDVARPHEADVTGDSWSVTPYMDGEQIFDEEDRVATVHPVYVIPQHKVEAMQSYFSSKYGF</sequence>
<keyword evidence="7" id="KW-0862">Zinc</keyword>
<evidence type="ECO:0000256" key="3">
    <source>
        <dbReference type="ARBA" id="ARBA00022602"/>
    </source>
</evidence>
<keyword evidence="3" id="KW-0637">Prenyltransferase</keyword>
<comment type="similarity">
    <text evidence="2">Belongs to the protein prenyltransferase subunit beta family.</text>
</comment>
<keyword evidence="6" id="KW-0677">Repeat</keyword>
<keyword evidence="4 9" id="KW-0808">Transferase</keyword>
<dbReference type="PANTHER" id="PTHR11774:SF6">
    <property type="entry name" value="PROTEIN FARNESYLTRANSFERASE SUBUNIT BETA"/>
    <property type="match status" value="1"/>
</dbReference>
<comment type="cofactor">
    <cofactor evidence="1">
        <name>Zn(2+)</name>
        <dbReference type="ChEBI" id="CHEBI:29105"/>
    </cofactor>
</comment>
<feature type="domain" description="Prenyltransferase alpha-alpha toroid" evidence="8">
    <location>
        <begin position="276"/>
        <end position="340"/>
    </location>
</feature>
<gene>
    <name evidence="9" type="ORF">FPRO05_10337</name>
</gene>
<evidence type="ECO:0000256" key="6">
    <source>
        <dbReference type="ARBA" id="ARBA00022737"/>
    </source>
</evidence>
<evidence type="ECO:0000256" key="2">
    <source>
        <dbReference type="ARBA" id="ARBA00010497"/>
    </source>
</evidence>
<evidence type="ECO:0000256" key="5">
    <source>
        <dbReference type="ARBA" id="ARBA00022723"/>
    </source>
</evidence>
<accession>A0A365ND15</accession>
<dbReference type="Gene3D" id="1.50.10.20">
    <property type="match status" value="2"/>
</dbReference>
<evidence type="ECO:0000313" key="10">
    <source>
        <dbReference type="Proteomes" id="UP000251714"/>
    </source>
</evidence>
<evidence type="ECO:0000313" key="9">
    <source>
        <dbReference type="EMBL" id="RBA18689.1"/>
    </source>
</evidence>
<evidence type="ECO:0000256" key="1">
    <source>
        <dbReference type="ARBA" id="ARBA00001947"/>
    </source>
</evidence>
<evidence type="ECO:0000256" key="7">
    <source>
        <dbReference type="ARBA" id="ARBA00022833"/>
    </source>
</evidence>
<dbReference type="SUPFAM" id="SSF48239">
    <property type="entry name" value="Terpenoid cyclases/Protein prenyltransferases"/>
    <property type="match status" value="1"/>
</dbReference>
<dbReference type="Proteomes" id="UP000251714">
    <property type="component" value="Unassembled WGS sequence"/>
</dbReference>
<dbReference type="AlphaFoldDB" id="A0A365ND15"/>
<dbReference type="PANTHER" id="PTHR11774">
    <property type="entry name" value="GERANYLGERANYL TRANSFERASE TYPE BETA SUBUNIT"/>
    <property type="match status" value="1"/>
</dbReference>
<comment type="caution">
    <text evidence="9">The sequence shown here is derived from an EMBL/GenBank/DDBJ whole genome shotgun (WGS) entry which is preliminary data.</text>
</comment>
<dbReference type="GO" id="GO:0046872">
    <property type="term" value="F:metal ion binding"/>
    <property type="evidence" value="ECO:0007669"/>
    <property type="project" value="UniProtKB-KW"/>
</dbReference>